<sequence>GSSSSDTRAKPQPDARKCYRCGGDSHLAKDCRFANEKCHNCGKVGHIKRACRTKTGQKERPYKVKGGRNKFECWITLEKKQVPVYEEGSDILRSSGGQYRDASTAGEDESCEGGANTHLSD</sequence>
<keyword evidence="1" id="KW-0479">Metal-binding</keyword>
<organism evidence="4 5">
    <name type="scientific">Sander lucioperca</name>
    <name type="common">Pike-perch</name>
    <name type="synonym">Perca lucioperca</name>
    <dbReference type="NCBI Taxonomy" id="283035"/>
    <lineage>
        <taxon>Eukaryota</taxon>
        <taxon>Metazoa</taxon>
        <taxon>Chordata</taxon>
        <taxon>Craniata</taxon>
        <taxon>Vertebrata</taxon>
        <taxon>Euteleostomi</taxon>
        <taxon>Actinopterygii</taxon>
        <taxon>Neopterygii</taxon>
        <taxon>Teleostei</taxon>
        <taxon>Neoteleostei</taxon>
        <taxon>Acanthomorphata</taxon>
        <taxon>Eupercaria</taxon>
        <taxon>Perciformes</taxon>
        <taxon>Percoidei</taxon>
        <taxon>Percidae</taxon>
        <taxon>Luciopercinae</taxon>
        <taxon>Sander</taxon>
    </lineage>
</organism>
<reference evidence="4" key="2">
    <citation type="submission" date="2025-09" db="UniProtKB">
        <authorList>
            <consortium name="Ensembl"/>
        </authorList>
    </citation>
    <scope>IDENTIFICATION</scope>
</reference>
<dbReference type="GeneTree" id="ENSGT00940000179830"/>
<evidence type="ECO:0000313" key="5">
    <source>
        <dbReference type="Proteomes" id="UP000694568"/>
    </source>
</evidence>
<protein>
    <recommendedName>
        <fullName evidence="3">CCHC-type domain-containing protein</fullName>
    </recommendedName>
</protein>
<dbReference type="SMART" id="SM00343">
    <property type="entry name" value="ZnF_C2HC"/>
    <property type="match status" value="2"/>
</dbReference>
<keyword evidence="5" id="KW-1185">Reference proteome</keyword>
<dbReference type="AlphaFoldDB" id="A0A8C9Z4H5"/>
<dbReference type="InterPro" id="IPR036875">
    <property type="entry name" value="Znf_CCHC_sf"/>
</dbReference>
<name>A0A8C9Z4H5_SANLU</name>
<evidence type="ECO:0000256" key="1">
    <source>
        <dbReference type="PROSITE-ProRule" id="PRU00047"/>
    </source>
</evidence>
<dbReference type="Proteomes" id="UP000694568">
    <property type="component" value="Unplaced"/>
</dbReference>
<dbReference type="Gene3D" id="4.10.60.10">
    <property type="entry name" value="Zinc finger, CCHC-type"/>
    <property type="match status" value="1"/>
</dbReference>
<accession>A0A8C9Z4H5</accession>
<evidence type="ECO:0000259" key="3">
    <source>
        <dbReference type="PROSITE" id="PS50158"/>
    </source>
</evidence>
<reference evidence="4" key="1">
    <citation type="submission" date="2025-08" db="UniProtKB">
        <authorList>
            <consortium name="Ensembl"/>
        </authorList>
    </citation>
    <scope>IDENTIFICATION</scope>
</reference>
<feature type="domain" description="CCHC-type" evidence="3">
    <location>
        <begin position="37"/>
        <end position="52"/>
    </location>
</feature>
<dbReference type="SUPFAM" id="SSF57756">
    <property type="entry name" value="Retrovirus zinc finger-like domains"/>
    <property type="match status" value="1"/>
</dbReference>
<feature type="domain" description="CCHC-type" evidence="3">
    <location>
        <begin position="16"/>
        <end position="32"/>
    </location>
</feature>
<proteinExistence type="predicted"/>
<dbReference type="GO" id="GO:0003676">
    <property type="term" value="F:nucleic acid binding"/>
    <property type="evidence" value="ECO:0007669"/>
    <property type="project" value="InterPro"/>
</dbReference>
<keyword evidence="1" id="KW-0862">Zinc</keyword>
<evidence type="ECO:0000313" key="4">
    <source>
        <dbReference type="Ensembl" id="ENSSLUP00000035681.1"/>
    </source>
</evidence>
<dbReference type="Ensembl" id="ENSSLUT00000036784.1">
    <property type="protein sequence ID" value="ENSSLUP00000035681.1"/>
    <property type="gene ID" value="ENSSLUG00000015917.1"/>
</dbReference>
<feature type="region of interest" description="Disordered" evidence="2">
    <location>
        <begin position="90"/>
        <end position="121"/>
    </location>
</feature>
<dbReference type="GO" id="GO:0008270">
    <property type="term" value="F:zinc ion binding"/>
    <property type="evidence" value="ECO:0007669"/>
    <property type="project" value="UniProtKB-KW"/>
</dbReference>
<dbReference type="InterPro" id="IPR001878">
    <property type="entry name" value="Znf_CCHC"/>
</dbReference>
<dbReference type="Pfam" id="PF00098">
    <property type="entry name" value="zf-CCHC"/>
    <property type="match status" value="2"/>
</dbReference>
<evidence type="ECO:0000256" key="2">
    <source>
        <dbReference type="SAM" id="MobiDB-lite"/>
    </source>
</evidence>
<dbReference type="PROSITE" id="PS50158">
    <property type="entry name" value="ZF_CCHC"/>
    <property type="match status" value="2"/>
</dbReference>
<keyword evidence="1" id="KW-0863">Zinc-finger</keyword>